<dbReference type="AlphaFoldDB" id="A0A4Q7CTD2"/>
<sequence>MTNINLIYPESSPAERWVTINRPLSLSIQAELIHRGYELRQMDTGLQAFCSKKTSTPIFNELLTQLLDDDLIRRKIPSNSLVRLDMFLGISK</sequence>
<protein>
    <submittedName>
        <fullName evidence="1">Uncharacterized protein</fullName>
    </submittedName>
</protein>
<dbReference type="Proteomes" id="UP000293369">
    <property type="component" value="Unassembled WGS sequence"/>
</dbReference>
<gene>
    <name evidence="1" type="ORF">EUX57_22615</name>
</gene>
<evidence type="ECO:0000313" key="1">
    <source>
        <dbReference type="EMBL" id="RZI29495.1"/>
    </source>
</evidence>
<comment type="caution">
    <text evidence="1">The sequence shown here is derived from an EMBL/GenBank/DDBJ whole genome shotgun (WGS) entry which is preliminary data.</text>
</comment>
<reference evidence="1 2" key="1">
    <citation type="submission" date="2019-02" db="EMBL/GenBank/DDBJ databases">
        <title>Pseudomonas spp from wheat grain.</title>
        <authorList>
            <person name="Cho G.-S."/>
            <person name="Franz C.M.A.P."/>
        </authorList>
    </citation>
    <scope>NUCLEOTIDE SEQUENCE [LARGE SCALE GENOMIC DNA]</scope>
    <source>
        <strain evidence="1 2">133NRW</strain>
    </source>
</reference>
<dbReference type="RefSeq" id="WP_130138959.1">
    <property type="nucleotide sequence ID" value="NZ_SGFE01000055.1"/>
</dbReference>
<evidence type="ECO:0000313" key="2">
    <source>
        <dbReference type="Proteomes" id="UP000293369"/>
    </source>
</evidence>
<dbReference type="EMBL" id="SGFE01000055">
    <property type="protein sequence ID" value="RZI29495.1"/>
    <property type="molecule type" value="Genomic_DNA"/>
</dbReference>
<accession>A0A4Q7CTD2</accession>
<organism evidence="1 2">
    <name type="scientific">Pseudomonas orientalis</name>
    <dbReference type="NCBI Taxonomy" id="76758"/>
    <lineage>
        <taxon>Bacteria</taxon>
        <taxon>Pseudomonadati</taxon>
        <taxon>Pseudomonadota</taxon>
        <taxon>Gammaproteobacteria</taxon>
        <taxon>Pseudomonadales</taxon>
        <taxon>Pseudomonadaceae</taxon>
        <taxon>Pseudomonas</taxon>
    </lineage>
</organism>
<name>A0A4Q7CTD2_9PSED</name>
<proteinExistence type="predicted"/>